<reference evidence="2 3" key="1">
    <citation type="submission" date="2020-07" db="EMBL/GenBank/DDBJ databases">
        <title>Genomic Encyclopedia of Type Strains, Phase IV (KMG-IV): sequencing the most valuable type-strain genomes for metagenomic binning, comparative biology and taxonomic classification.</title>
        <authorList>
            <person name="Goeker M."/>
        </authorList>
    </citation>
    <scope>NUCLEOTIDE SEQUENCE [LARGE SCALE GENOMIC DNA]</scope>
    <source>
        <strain evidence="2 3">DSM 15730</strain>
    </source>
</reference>
<dbReference type="InterPro" id="IPR040612">
    <property type="entry name" value="ArsA_HSP20-like"/>
</dbReference>
<gene>
    <name evidence="2" type="ORF">HNR31_003241</name>
</gene>
<evidence type="ECO:0000313" key="2">
    <source>
        <dbReference type="EMBL" id="MBA2876423.1"/>
    </source>
</evidence>
<accession>A0A7V9Z992</accession>
<keyword evidence="3" id="KW-1185">Reference proteome</keyword>
<keyword evidence="2" id="KW-0946">Virion</keyword>
<dbReference type="SUPFAM" id="SSF49764">
    <property type="entry name" value="HSP20-like chaperones"/>
    <property type="match status" value="1"/>
</dbReference>
<dbReference type="EMBL" id="JACDUT010000012">
    <property type="protein sequence ID" value="MBA2876423.1"/>
    <property type="molecule type" value="Genomic_DNA"/>
</dbReference>
<dbReference type="AlphaFoldDB" id="A0A7V9Z992"/>
<evidence type="ECO:0000313" key="3">
    <source>
        <dbReference type="Proteomes" id="UP000523087"/>
    </source>
</evidence>
<keyword evidence="2" id="KW-0167">Capsid protein</keyword>
<name>A0A7V9Z992_9BACL</name>
<evidence type="ECO:0000259" key="1">
    <source>
        <dbReference type="Pfam" id="PF17886"/>
    </source>
</evidence>
<dbReference type="RefSeq" id="WP_181557122.1">
    <property type="nucleotide sequence ID" value="NZ_JACDUT010000012.1"/>
</dbReference>
<comment type="caution">
    <text evidence="2">The sequence shown here is derived from an EMBL/GenBank/DDBJ whole genome shotgun (WGS) entry which is preliminary data.</text>
</comment>
<dbReference type="Proteomes" id="UP000523087">
    <property type="component" value="Unassembled WGS sequence"/>
</dbReference>
<protein>
    <submittedName>
        <fullName evidence="2">Spore coat protein M</fullName>
    </submittedName>
</protein>
<feature type="domain" description="ArsA HSP20-like" evidence="1">
    <location>
        <begin position="39"/>
        <end position="103"/>
    </location>
</feature>
<dbReference type="Gene3D" id="2.60.40.790">
    <property type="match status" value="1"/>
</dbReference>
<dbReference type="InterPro" id="IPR008978">
    <property type="entry name" value="HSP20-like_chaperone"/>
</dbReference>
<sequence length="125" mass="14605">MGNDKKSELEQWLEALCSDPFSSILDETVFRVDVFETETEYIVESELINCTKEQIFVTCENDALIIQVHENENINKQRVVHLPFPLLNKNIRAYFTSPILEIHISKEISANHPNRYMITIHEIDL</sequence>
<proteinExistence type="predicted"/>
<organism evidence="2 3">
    <name type="scientific">Thermaerobacillus caldiproteolyticus</name>
    <dbReference type="NCBI Taxonomy" id="247480"/>
    <lineage>
        <taxon>Bacteria</taxon>
        <taxon>Bacillati</taxon>
        <taxon>Bacillota</taxon>
        <taxon>Bacilli</taxon>
        <taxon>Bacillales</taxon>
        <taxon>Anoxybacillaceae</taxon>
        <taxon>Thermaerobacillus</taxon>
    </lineage>
</organism>
<dbReference type="Pfam" id="PF17886">
    <property type="entry name" value="ArsA_HSP20"/>
    <property type="match status" value="1"/>
</dbReference>